<proteinExistence type="predicted"/>
<keyword evidence="2" id="KW-1185">Reference proteome</keyword>
<evidence type="ECO:0000313" key="1">
    <source>
        <dbReference type="EMBL" id="KAK9937821.1"/>
    </source>
</evidence>
<gene>
    <name evidence="1" type="ORF">M0R45_014589</name>
</gene>
<dbReference type="AlphaFoldDB" id="A0AAW1XN01"/>
<protein>
    <submittedName>
        <fullName evidence="1">Uncharacterized protein</fullName>
    </submittedName>
</protein>
<reference evidence="1 2" key="1">
    <citation type="journal article" date="2023" name="G3 (Bethesda)">
        <title>A chromosome-length genome assembly and annotation of blackberry (Rubus argutus, cv. 'Hillquist').</title>
        <authorList>
            <person name="Bruna T."/>
            <person name="Aryal R."/>
            <person name="Dudchenko O."/>
            <person name="Sargent D.J."/>
            <person name="Mead D."/>
            <person name="Buti M."/>
            <person name="Cavallini A."/>
            <person name="Hytonen T."/>
            <person name="Andres J."/>
            <person name="Pham M."/>
            <person name="Weisz D."/>
            <person name="Mascagni F."/>
            <person name="Usai G."/>
            <person name="Natali L."/>
            <person name="Bassil N."/>
            <person name="Fernandez G.E."/>
            <person name="Lomsadze A."/>
            <person name="Armour M."/>
            <person name="Olukolu B."/>
            <person name="Poorten T."/>
            <person name="Britton C."/>
            <person name="Davik J."/>
            <person name="Ashrafi H."/>
            <person name="Aiden E.L."/>
            <person name="Borodovsky M."/>
            <person name="Worthington M."/>
        </authorList>
    </citation>
    <scope>NUCLEOTIDE SEQUENCE [LARGE SCALE GENOMIC DNA]</scope>
    <source>
        <strain evidence="1">PI 553951</strain>
    </source>
</reference>
<comment type="caution">
    <text evidence="1">The sequence shown here is derived from an EMBL/GenBank/DDBJ whole genome shotgun (WGS) entry which is preliminary data.</text>
</comment>
<accession>A0AAW1XN01</accession>
<organism evidence="1 2">
    <name type="scientific">Rubus argutus</name>
    <name type="common">Southern blackberry</name>
    <dbReference type="NCBI Taxonomy" id="59490"/>
    <lineage>
        <taxon>Eukaryota</taxon>
        <taxon>Viridiplantae</taxon>
        <taxon>Streptophyta</taxon>
        <taxon>Embryophyta</taxon>
        <taxon>Tracheophyta</taxon>
        <taxon>Spermatophyta</taxon>
        <taxon>Magnoliopsida</taxon>
        <taxon>eudicotyledons</taxon>
        <taxon>Gunneridae</taxon>
        <taxon>Pentapetalae</taxon>
        <taxon>rosids</taxon>
        <taxon>fabids</taxon>
        <taxon>Rosales</taxon>
        <taxon>Rosaceae</taxon>
        <taxon>Rosoideae</taxon>
        <taxon>Rosoideae incertae sedis</taxon>
        <taxon>Rubus</taxon>
    </lineage>
</organism>
<sequence>MGALPYLNVPVALDPVVPVDHLKLHEGKSEGLCSIDLSFKHVALFARMTMQPIGPIRSSVVSMLEGKTHVPEFVPLLHIMYIHTRLWRQFQSLFMENLGDSSLWKEKENVDEIKDEDVD</sequence>
<name>A0AAW1XN01_RUBAR</name>
<dbReference type="Proteomes" id="UP001457282">
    <property type="component" value="Unassembled WGS sequence"/>
</dbReference>
<dbReference type="EMBL" id="JBEDUW010000003">
    <property type="protein sequence ID" value="KAK9937821.1"/>
    <property type="molecule type" value="Genomic_DNA"/>
</dbReference>
<evidence type="ECO:0000313" key="2">
    <source>
        <dbReference type="Proteomes" id="UP001457282"/>
    </source>
</evidence>